<keyword evidence="2" id="KW-0539">Nucleus</keyword>
<dbReference type="PANTHER" id="PTHR37534">
    <property type="entry name" value="TRANSCRIPTIONAL ACTIVATOR PROTEIN UGA3"/>
    <property type="match status" value="1"/>
</dbReference>
<feature type="non-terminal residue" evidence="4">
    <location>
        <position position="506"/>
    </location>
</feature>
<dbReference type="PROSITE" id="PS00463">
    <property type="entry name" value="ZN2_CY6_FUNGAL_1"/>
    <property type="match status" value="1"/>
</dbReference>
<feature type="domain" description="Zn(2)-C6 fungal-type" evidence="3">
    <location>
        <begin position="9"/>
        <end position="37"/>
    </location>
</feature>
<protein>
    <recommendedName>
        <fullName evidence="3">Zn(2)-C6 fungal-type domain-containing protein</fullName>
    </recommendedName>
</protein>
<dbReference type="Pfam" id="PF11951">
    <property type="entry name" value="Fungal_trans_2"/>
    <property type="match status" value="1"/>
</dbReference>
<accession>A0A8E2FD75</accession>
<evidence type="ECO:0000256" key="2">
    <source>
        <dbReference type="ARBA" id="ARBA00023242"/>
    </source>
</evidence>
<dbReference type="PANTHER" id="PTHR37534:SF39">
    <property type="entry name" value="TRANSCRIPTION FACTOR DOMAIN-CONTAINING PROTEIN"/>
    <property type="match status" value="1"/>
</dbReference>
<dbReference type="EMBL" id="KV748546">
    <property type="protein sequence ID" value="OCL14685.1"/>
    <property type="molecule type" value="Genomic_DNA"/>
</dbReference>
<organism evidence="4 5">
    <name type="scientific">Glonium stellatum</name>
    <dbReference type="NCBI Taxonomy" id="574774"/>
    <lineage>
        <taxon>Eukaryota</taxon>
        <taxon>Fungi</taxon>
        <taxon>Dikarya</taxon>
        <taxon>Ascomycota</taxon>
        <taxon>Pezizomycotina</taxon>
        <taxon>Dothideomycetes</taxon>
        <taxon>Pleosporomycetidae</taxon>
        <taxon>Gloniales</taxon>
        <taxon>Gloniaceae</taxon>
        <taxon>Glonium</taxon>
    </lineage>
</organism>
<dbReference type="Proteomes" id="UP000250140">
    <property type="component" value="Unassembled WGS sequence"/>
</dbReference>
<dbReference type="PROSITE" id="PS50048">
    <property type="entry name" value="ZN2_CY6_FUNGAL_2"/>
    <property type="match status" value="1"/>
</dbReference>
<comment type="subcellular location">
    <subcellularLocation>
        <location evidence="1">Nucleus</location>
    </subcellularLocation>
</comment>
<dbReference type="OrthoDB" id="5130013at2759"/>
<gene>
    <name evidence="4" type="ORF">AOQ84DRAFT_384532</name>
</gene>
<proteinExistence type="predicted"/>
<evidence type="ECO:0000313" key="5">
    <source>
        <dbReference type="Proteomes" id="UP000250140"/>
    </source>
</evidence>
<dbReference type="Pfam" id="PF00172">
    <property type="entry name" value="Zn_clus"/>
    <property type="match status" value="1"/>
</dbReference>
<dbReference type="GO" id="GO:0000981">
    <property type="term" value="F:DNA-binding transcription factor activity, RNA polymerase II-specific"/>
    <property type="evidence" value="ECO:0007669"/>
    <property type="project" value="InterPro"/>
</dbReference>
<keyword evidence="5" id="KW-1185">Reference proteome</keyword>
<dbReference type="AlphaFoldDB" id="A0A8E2FD75"/>
<evidence type="ECO:0000256" key="1">
    <source>
        <dbReference type="ARBA" id="ARBA00004123"/>
    </source>
</evidence>
<dbReference type="GO" id="GO:0000976">
    <property type="term" value="F:transcription cis-regulatory region binding"/>
    <property type="evidence" value="ECO:0007669"/>
    <property type="project" value="TreeGrafter"/>
</dbReference>
<dbReference type="CDD" id="cd12148">
    <property type="entry name" value="fungal_TF_MHR"/>
    <property type="match status" value="1"/>
</dbReference>
<dbReference type="CDD" id="cd00067">
    <property type="entry name" value="GAL4"/>
    <property type="match status" value="1"/>
</dbReference>
<dbReference type="SMART" id="SM00066">
    <property type="entry name" value="GAL4"/>
    <property type="match status" value="1"/>
</dbReference>
<dbReference type="Gene3D" id="4.10.240.10">
    <property type="entry name" value="Zn(2)-C6 fungal-type DNA-binding domain"/>
    <property type="match status" value="1"/>
</dbReference>
<dbReference type="GO" id="GO:0008270">
    <property type="term" value="F:zinc ion binding"/>
    <property type="evidence" value="ECO:0007669"/>
    <property type="project" value="InterPro"/>
</dbReference>
<dbReference type="InterPro" id="IPR001138">
    <property type="entry name" value="Zn2Cys6_DnaBD"/>
</dbReference>
<evidence type="ECO:0000313" key="4">
    <source>
        <dbReference type="EMBL" id="OCL14685.1"/>
    </source>
</evidence>
<dbReference type="GO" id="GO:0045944">
    <property type="term" value="P:positive regulation of transcription by RNA polymerase II"/>
    <property type="evidence" value="ECO:0007669"/>
    <property type="project" value="TreeGrafter"/>
</dbReference>
<name>A0A8E2FD75_9PEZI</name>
<dbReference type="InterPro" id="IPR036864">
    <property type="entry name" value="Zn2-C6_fun-type_DNA-bd_sf"/>
</dbReference>
<dbReference type="SUPFAM" id="SSF57701">
    <property type="entry name" value="Zn2/Cys6 DNA-binding domain"/>
    <property type="match status" value="1"/>
</dbReference>
<reference evidence="4 5" key="1">
    <citation type="journal article" date="2016" name="Nat. Commun.">
        <title>Ectomycorrhizal ecology is imprinted in the genome of the dominant symbiotic fungus Cenococcum geophilum.</title>
        <authorList>
            <consortium name="DOE Joint Genome Institute"/>
            <person name="Peter M."/>
            <person name="Kohler A."/>
            <person name="Ohm R.A."/>
            <person name="Kuo A."/>
            <person name="Krutzmann J."/>
            <person name="Morin E."/>
            <person name="Arend M."/>
            <person name="Barry K.W."/>
            <person name="Binder M."/>
            <person name="Choi C."/>
            <person name="Clum A."/>
            <person name="Copeland A."/>
            <person name="Grisel N."/>
            <person name="Haridas S."/>
            <person name="Kipfer T."/>
            <person name="LaButti K."/>
            <person name="Lindquist E."/>
            <person name="Lipzen A."/>
            <person name="Maire R."/>
            <person name="Meier B."/>
            <person name="Mihaltcheva S."/>
            <person name="Molinier V."/>
            <person name="Murat C."/>
            <person name="Poggeler S."/>
            <person name="Quandt C.A."/>
            <person name="Sperisen C."/>
            <person name="Tritt A."/>
            <person name="Tisserant E."/>
            <person name="Crous P.W."/>
            <person name="Henrissat B."/>
            <person name="Nehls U."/>
            <person name="Egli S."/>
            <person name="Spatafora J.W."/>
            <person name="Grigoriev I.V."/>
            <person name="Martin F.M."/>
        </authorList>
    </citation>
    <scope>NUCLEOTIDE SEQUENCE [LARGE SCALE GENOMIC DNA]</scope>
    <source>
        <strain evidence="4 5">CBS 207.34</strain>
    </source>
</reference>
<evidence type="ECO:0000259" key="3">
    <source>
        <dbReference type="PROSITE" id="PS50048"/>
    </source>
</evidence>
<sequence>MVDSKVTGGCWTCRERKIRCDKQIPFCQNCSRSKRQCKGYGLRLSWPRQGDQRRAICAQDPRSPEKSSKTLSDNHVRFLNVFTSDLNLYNKICGNNALSVISFGNSRIYPQYPRVQKGPSWLPSTLEEHRTTLLSYYEVVISKMVASVSSPQFRSLILRMSFADSSPSSCAVLQAIFALASVHLYGPSPAIAFKQKALLALEASLNEETGMREVLQRIAAAMLLGLYEIFDQPDSPYGWAQHICKAKMAVKGAYTLDTAYQGDLALILDWVYYHDVLSKFSVRHYKQRTIDQVTCAKDKYIMYKQLASPRKTMILGTFGCSLETLVTISQIFDVTIELDSCSTVSANTIDKLERRLKFARQELDIETLDDPEYLVQEQSLRDIAELYRLAGLLYLYRAAKKAPISHSSVTKFVSDAFEVIGRLQTCERVFPLFIVACEARTDAQRAEILRILANTWKTFRVGNVFRIQQLIERLWAQDDLDSENQLDYSLKITSVLSTGGALPAFT</sequence>
<dbReference type="GO" id="GO:0005634">
    <property type="term" value="C:nucleus"/>
    <property type="evidence" value="ECO:0007669"/>
    <property type="project" value="UniProtKB-SubCell"/>
</dbReference>
<dbReference type="InterPro" id="IPR021858">
    <property type="entry name" value="Fun_TF"/>
</dbReference>